<sequence length="94" mass="10407">MGVFMLLVEVSKAAKSLGVSPRRVRALLAQGRLIGYKNQRKVWMVMYPLEVIPGKRGPDLHKFPIRHIYAPPTPRTVGGKGSASPDAKKRLKTS</sequence>
<dbReference type="AlphaFoldDB" id="A0A3N0V669"/>
<evidence type="ECO:0000313" key="2">
    <source>
        <dbReference type="EMBL" id="ROH88081.1"/>
    </source>
</evidence>
<keyword evidence="3" id="KW-1185">Reference proteome</keyword>
<evidence type="ECO:0000256" key="1">
    <source>
        <dbReference type="SAM" id="MobiDB-lite"/>
    </source>
</evidence>
<accession>A0A3N0V669</accession>
<evidence type="ECO:0000313" key="3">
    <source>
        <dbReference type="Proteomes" id="UP000275137"/>
    </source>
</evidence>
<dbReference type="EMBL" id="RJVP01000001">
    <property type="protein sequence ID" value="ROH88081.1"/>
    <property type="molecule type" value="Genomic_DNA"/>
</dbReference>
<reference evidence="2 3" key="1">
    <citation type="submission" date="2018-10" db="EMBL/GenBank/DDBJ databases">
        <authorList>
            <person name="Chen W.-M."/>
        </authorList>
    </citation>
    <scope>NUCLEOTIDE SEQUENCE [LARGE SCALE GENOMIC DNA]</scope>
    <source>
        <strain evidence="2 3">H-5</strain>
    </source>
</reference>
<feature type="region of interest" description="Disordered" evidence="1">
    <location>
        <begin position="72"/>
        <end position="94"/>
    </location>
</feature>
<organism evidence="2 3">
    <name type="scientific">Pseudomethylobacillus aquaticus</name>
    <dbReference type="NCBI Taxonomy" id="2676064"/>
    <lineage>
        <taxon>Bacteria</taxon>
        <taxon>Pseudomonadati</taxon>
        <taxon>Pseudomonadota</taxon>
        <taxon>Betaproteobacteria</taxon>
        <taxon>Nitrosomonadales</taxon>
        <taxon>Methylophilaceae</taxon>
        <taxon>Pseudomethylobacillus</taxon>
    </lineage>
</organism>
<proteinExistence type="predicted"/>
<comment type="caution">
    <text evidence="2">The sequence shown here is derived from an EMBL/GenBank/DDBJ whole genome shotgun (WGS) entry which is preliminary data.</text>
</comment>
<name>A0A3N0V669_9PROT</name>
<gene>
    <name evidence="2" type="ORF">ED236_00945</name>
</gene>
<dbReference type="Proteomes" id="UP000275137">
    <property type="component" value="Unassembled WGS sequence"/>
</dbReference>
<protein>
    <submittedName>
        <fullName evidence="2">Uncharacterized protein</fullName>
    </submittedName>
</protein>